<name>A0A0P0V5X2_ORYSJ</name>
<proteinExistence type="predicted"/>
<gene>
    <name evidence="1" type="ordered locus">Os01g0650800</name>
</gene>
<dbReference type="PANTHER" id="PTHR10775:SF185">
    <property type="entry name" value="OS08G0208400 PROTEIN"/>
    <property type="match status" value="1"/>
</dbReference>
<reference evidence="1 2" key="1">
    <citation type="journal article" date="2005" name="Nature">
        <title>The map-based sequence of the rice genome.</title>
        <authorList>
            <consortium name="International rice genome sequencing project (IRGSP)"/>
            <person name="Matsumoto T."/>
            <person name="Wu J."/>
            <person name="Kanamori H."/>
            <person name="Katayose Y."/>
            <person name="Fujisawa M."/>
            <person name="Namiki N."/>
            <person name="Mizuno H."/>
            <person name="Yamamoto K."/>
            <person name="Antonio B.A."/>
            <person name="Baba T."/>
            <person name="Sakata K."/>
            <person name="Nagamura Y."/>
            <person name="Aoki H."/>
            <person name="Arikawa K."/>
            <person name="Arita K."/>
            <person name="Bito T."/>
            <person name="Chiden Y."/>
            <person name="Fujitsuka N."/>
            <person name="Fukunaka R."/>
            <person name="Hamada M."/>
            <person name="Harada C."/>
            <person name="Hayashi A."/>
            <person name="Hijishita S."/>
            <person name="Honda M."/>
            <person name="Hosokawa S."/>
            <person name="Ichikawa Y."/>
            <person name="Idonuma A."/>
            <person name="Iijima M."/>
            <person name="Ikeda M."/>
            <person name="Ikeno M."/>
            <person name="Ito K."/>
            <person name="Ito S."/>
            <person name="Ito T."/>
            <person name="Ito Y."/>
            <person name="Ito Y."/>
            <person name="Iwabuchi A."/>
            <person name="Kamiya K."/>
            <person name="Karasawa W."/>
            <person name="Kurita K."/>
            <person name="Katagiri S."/>
            <person name="Kikuta A."/>
            <person name="Kobayashi H."/>
            <person name="Kobayashi N."/>
            <person name="Machita K."/>
            <person name="Maehara T."/>
            <person name="Masukawa M."/>
            <person name="Mizubayashi T."/>
            <person name="Mukai Y."/>
            <person name="Nagasaki H."/>
            <person name="Nagata Y."/>
            <person name="Naito S."/>
            <person name="Nakashima M."/>
            <person name="Nakama Y."/>
            <person name="Nakamichi Y."/>
            <person name="Nakamura M."/>
            <person name="Meguro A."/>
            <person name="Negishi M."/>
            <person name="Ohta I."/>
            <person name="Ohta T."/>
            <person name="Okamoto M."/>
            <person name="Ono N."/>
            <person name="Saji S."/>
            <person name="Sakaguchi M."/>
            <person name="Sakai K."/>
            <person name="Shibata M."/>
            <person name="Shimokawa T."/>
            <person name="Song J."/>
            <person name="Takazaki Y."/>
            <person name="Terasawa K."/>
            <person name="Tsugane M."/>
            <person name="Tsuji K."/>
            <person name="Ueda S."/>
            <person name="Waki K."/>
            <person name="Yamagata H."/>
            <person name="Yamamoto M."/>
            <person name="Yamamoto S."/>
            <person name="Yamane H."/>
            <person name="Yoshiki S."/>
            <person name="Yoshihara R."/>
            <person name="Yukawa K."/>
            <person name="Zhong H."/>
            <person name="Yano M."/>
            <person name="Yuan Q."/>
            <person name="Ouyang S."/>
            <person name="Liu J."/>
            <person name="Jones K.M."/>
            <person name="Gansberger K."/>
            <person name="Moffat K."/>
            <person name="Hill J."/>
            <person name="Bera J."/>
            <person name="Fadrosh D."/>
            <person name="Jin S."/>
            <person name="Johri S."/>
            <person name="Kim M."/>
            <person name="Overton L."/>
            <person name="Reardon M."/>
            <person name="Tsitrin T."/>
            <person name="Vuong H."/>
            <person name="Weaver B."/>
            <person name="Ciecko A."/>
            <person name="Tallon L."/>
            <person name="Jackson J."/>
            <person name="Pai G."/>
            <person name="Aken S.V."/>
            <person name="Utterback T."/>
            <person name="Reidmuller S."/>
            <person name="Feldblyum T."/>
            <person name="Hsiao J."/>
            <person name="Zismann V."/>
            <person name="Iobst S."/>
            <person name="de Vazeille A.R."/>
            <person name="Buell C.R."/>
            <person name="Ying K."/>
            <person name="Li Y."/>
            <person name="Lu T."/>
            <person name="Huang Y."/>
            <person name="Zhao Q."/>
            <person name="Feng Q."/>
            <person name="Zhang L."/>
            <person name="Zhu J."/>
            <person name="Weng Q."/>
            <person name="Mu J."/>
            <person name="Lu Y."/>
            <person name="Fan D."/>
            <person name="Liu Y."/>
            <person name="Guan J."/>
            <person name="Zhang Y."/>
            <person name="Yu S."/>
            <person name="Liu X."/>
            <person name="Zhang Y."/>
            <person name="Hong G."/>
            <person name="Han B."/>
            <person name="Choisne N."/>
            <person name="Demange N."/>
            <person name="Orjeda G."/>
            <person name="Samain S."/>
            <person name="Cattolico L."/>
            <person name="Pelletier E."/>
            <person name="Couloux A."/>
            <person name="Segurens B."/>
            <person name="Wincker P."/>
            <person name="D'Hont A."/>
            <person name="Scarpelli C."/>
            <person name="Weissenbach J."/>
            <person name="Salanoubat M."/>
            <person name="Quetier F."/>
            <person name="Yu Y."/>
            <person name="Kim H.R."/>
            <person name="Rambo T."/>
            <person name="Currie J."/>
            <person name="Collura K."/>
            <person name="Luo M."/>
            <person name="Yang T."/>
            <person name="Ammiraju J.S.S."/>
            <person name="Engler F."/>
            <person name="Soderlund C."/>
            <person name="Wing R.A."/>
            <person name="Palmer L.E."/>
            <person name="de la Bastide M."/>
            <person name="Spiegel L."/>
            <person name="Nascimento L."/>
            <person name="Zutavern T."/>
            <person name="O'Shaughnessy A."/>
            <person name="Dike S."/>
            <person name="Dedhia N."/>
            <person name="Preston R."/>
            <person name="Balija V."/>
            <person name="McCombie W.R."/>
            <person name="Chow T."/>
            <person name="Chen H."/>
            <person name="Chung M."/>
            <person name="Chen C."/>
            <person name="Shaw J."/>
            <person name="Wu H."/>
            <person name="Hsiao K."/>
            <person name="Chao Y."/>
            <person name="Chu M."/>
            <person name="Cheng C."/>
            <person name="Hour A."/>
            <person name="Lee P."/>
            <person name="Lin S."/>
            <person name="Lin Y."/>
            <person name="Liou J."/>
            <person name="Liu S."/>
            <person name="Hsing Y."/>
            <person name="Raghuvanshi S."/>
            <person name="Mohanty A."/>
            <person name="Bharti A.K."/>
            <person name="Gaur A."/>
            <person name="Gupta V."/>
            <person name="Kumar D."/>
            <person name="Ravi V."/>
            <person name="Vij S."/>
            <person name="Kapur A."/>
            <person name="Khurana P."/>
            <person name="Khurana P."/>
            <person name="Khurana J.P."/>
            <person name="Tyagi A.K."/>
            <person name="Gaikwad K."/>
            <person name="Singh A."/>
            <person name="Dalal V."/>
            <person name="Srivastava S."/>
            <person name="Dixit A."/>
            <person name="Pal A.K."/>
            <person name="Ghazi I.A."/>
            <person name="Yadav M."/>
            <person name="Pandit A."/>
            <person name="Bhargava A."/>
            <person name="Sureshbabu K."/>
            <person name="Batra K."/>
            <person name="Sharma T.R."/>
            <person name="Mohapatra T."/>
            <person name="Singh N.K."/>
            <person name="Messing J."/>
            <person name="Nelson A.B."/>
            <person name="Fuks G."/>
            <person name="Kavchok S."/>
            <person name="Keizer G."/>
            <person name="Linton E."/>
            <person name="Llaca V."/>
            <person name="Song R."/>
            <person name="Tanyolac B."/>
            <person name="Young S."/>
            <person name="Ho-Il K."/>
            <person name="Hahn J.H."/>
            <person name="Sangsakoo G."/>
            <person name="Vanavichit A."/>
            <person name="de Mattos Luiz.A.T."/>
            <person name="Zimmer P.D."/>
            <person name="Malone G."/>
            <person name="Dellagostin O."/>
            <person name="de Oliveira A.C."/>
            <person name="Bevan M."/>
            <person name="Bancroft I."/>
            <person name="Minx P."/>
            <person name="Cordum H."/>
            <person name="Wilson R."/>
            <person name="Cheng Z."/>
            <person name="Jin W."/>
            <person name="Jiang J."/>
            <person name="Leong S.A."/>
            <person name="Iwama H."/>
            <person name="Gojobori T."/>
            <person name="Itoh T."/>
            <person name="Niimura Y."/>
            <person name="Fujii Y."/>
            <person name="Habara T."/>
            <person name="Sakai H."/>
            <person name="Sato Y."/>
            <person name="Wilson G."/>
            <person name="Kumar K."/>
            <person name="McCouch S."/>
            <person name="Juretic N."/>
            <person name="Hoen D."/>
            <person name="Wright S."/>
            <person name="Bruskiewich R."/>
            <person name="Bureau T."/>
            <person name="Miyao A."/>
            <person name="Hirochika H."/>
            <person name="Nishikawa T."/>
            <person name="Kadowaki K."/>
            <person name="Sugiura M."/>
            <person name="Burr B."/>
            <person name="Sasaki T."/>
        </authorList>
    </citation>
    <scope>NUCLEOTIDE SEQUENCE [LARGE SCALE GENOMIC DNA]</scope>
    <source>
        <strain evidence="2">cv. Nipponbare</strain>
    </source>
</reference>
<reference evidence="2" key="2">
    <citation type="journal article" date="2008" name="Nucleic Acids Res.">
        <title>The rice annotation project database (RAP-DB): 2008 update.</title>
        <authorList>
            <consortium name="The rice annotation project (RAP)"/>
        </authorList>
    </citation>
    <scope>GENOME REANNOTATION</scope>
    <source>
        <strain evidence="2">cv. Nipponbare</strain>
    </source>
</reference>
<dbReference type="InterPro" id="IPR004242">
    <property type="entry name" value="Transposase_21"/>
</dbReference>
<evidence type="ECO:0000313" key="2">
    <source>
        <dbReference type="Proteomes" id="UP000000763"/>
    </source>
</evidence>
<organism evidence="1 2">
    <name type="scientific">Oryza sativa subsp. japonica</name>
    <name type="common">Rice</name>
    <dbReference type="NCBI Taxonomy" id="39947"/>
    <lineage>
        <taxon>Eukaryota</taxon>
        <taxon>Viridiplantae</taxon>
        <taxon>Streptophyta</taxon>
        <taxon>Embryophyta</taxon>
        <taxon>Tracheophyta</taxon>
        <taxon>Spermatophyta</taxon>
        <taxon>Magnoliopsida</taxon>
        <taxon>Liliopsida</taxon>
        <taxon>Poales</taxon>
        <taxon>Poaceae</taxon>
        <taxon>BOP clade</taxon>
        <taxon>Oryzoideae</taxon>
        <taxon>Oryzeae</taxon>
        <taxon>Oryzinae</taxon>
        <taxon>Oryza</taxon>
        <taxon>Oryza sativa</taxon>
    </lineage>
</organism>
<feature type="non-terminal residue" evidence="1">
    <location>
        <position position="334"/>
    </location>
</feature>
<dbReference type="OMA" id="GDENFAM"/>
<dbReference type="EMBL" id="AP008207">
    <property type="protein sequence ID" value="BAF05640.1"/>
    <property type="molecule type" value="Genomic_DNA"/>
</dbReference>
<accession>A0A0P0V5X2</accession>
<sequence>MLLKLLKEALPTGDTLPASYYEAKKMLRDLGLGYESIHACINDCVLFWKELEDYDKCPVCNESRWKIHKGKKRVPHKVLRYFPLIPRLQRLFMNKDIASDLRYHRDKRVIEENVLRHPADGEAWKDLDGKYQWLAHDPRHLRFGLATDGFNPFGTLSSSYSVWPIILVVYNLPPWKCMKEPFILMPLLIPGKKAPGRDIDVYMRPLIEELNLLFNTGVSTYDAFVGDTFNLRAVVLGTISDLRALDSLSGYVAMGYKACPICLDWTDSCSLRSKIGFLGHRRYLPIQYRWRRSKNFNGKNETSLRPRQLSGDENFAMLQKLDHLQGFKYGKHDG</sequence>
<dbReference type="Proteomes" id="UP000000763">
    <property type="component" value="Chromosome 1"/>
</dbReference>
<dbReference type="PANTHER" id="PTHR10775">
    <property type="entry name" value="OS08G0208400 PROTEIN"/>
    <property type="match status" value="1"/>
</dbReference>
<dbReference type="KEGG" id="dosa:Os01g0650800"/>
<dbReference type="Pfam" id="PF02992">
    <property type="entry name" value="Transposase_21"/>
    <property type="match status" value="1"/>
</dbReference>
<evidence type="ECO:0000313" key="1">
    <source>
        <dbReference type="EMBL" id="BAF05640.1"/>
    </source>
</evidence>
<protein>
    <submittedName>
        <fullName evidence="1">Os01g0650800 protein</fullName>
    </submittedName>
</protein>
<dbReference type="AlphaFoldDB" id="A0A0P0V5X2"/>